<dbReference type="Gene3D" id="3.30.1460.50">
    <property type="match status" value="1"/>
</dbReference>
<keyword evidence="9" id="KW-1185">Reference proteome</keyword>
<dbReference type="Pfam" id="PF03987">
    <property type="entry name" value="Autophagy_act_C"/>
    <property type="match status" value="1"/>
</dbReference>
<proteinExistence type="inferred from homology"/>
<evidence type="ECO:0000256" key="1">
    <source>
        <dbReference type="ARBA" id="ARBA00005696"/>
    </source>
</evidence>
<dbReference type="GO" id="GO:0032446">
    <property type="term" value="P:protein modification by small protein conjugation"/>
    <property type="evidence" value="ECO:0007669"/>
    <property type="project" value="TreeGrafter"/>
</dbReference>
<dbReference type="GO" id="GO:0005829">
    <property type="term" value="C:cytosol"/>
    <property type="evidence" value="ECO:0007669"/>
    <property type="project" value="TreeGrafter"/>
</dbReference>
<keyword evidence="3" id="KW-0808">Transferase</keyword>
<dbReference type="STRING" id="1036611.A0A1L9PNE4"/>
<dbReference type="GO" id="GO:0015031">
    <property type="term" value="P:protein transport"/>
    <property type="evidence" value="ECO:0007669"/>
    <property type="project" value="UniProtKB-KW"/>
</dbReference>
<evidence type="ECO:0000256" key="4">
    <source>
        <dbReference type="ARBA" id="ARBA00022786"/>
    </source>
</evidence>
<dbReference type="InterPro" id="IPR007135">
    <property type="entry name" value="Atg3/Atg10"/>
</dbReference>
<dbReference type="OrthoDB" id="4089664at2759"/>
<dbReference type="GO" id="GO:0061651">
    <property type="term" value="F:Atg12 conjugating enzyme activity"/>
    <property type="evidence" value="ECO:0007669"/>
    <property type="project" value="TreeGrafter"/>
</dbReference>
<dbReference type="AlphaFoldDB" id="A0A1L9PNE4"/>
<organism evidence="8 9">
    <name type="scientific">Aspergillus versicolor CBS 583.65</name>
    <dbReference type="NCBI Taxonomy" id="1036611"/>
    <lineage>
        <taxon>Eukaryota</taxon>
        <taxon>Fungi</taxon>
        <taxon>Dikarya</taxon>
        <taxon>Ascomycota</taxon>
        <taxon>Pezizomycotina</taxon>
        <taxon>Eurotiomycetes</taxon>
        <taxon>Eurotiomycetidae</taxon>
        <taxon>Eurotiales</taxon>
        <taxon>Aspergillaceae</taxon>
        <taxon>Aspergillus</taxon>
        <taxon>Aspergillus subgen. Nidulantes</taxon>
    </lineage>
</organism>
<evidence type="ECO:0000256" key="7">
    <source>
        <dbReference type="ARBA" id="ARBA00029833"/>
    </source>
</evidence>
<evidence type="ECO:0000256" key="3">
    <source>
        <dbReference type="ARBA" id="ARBA00022679"/>
    </source>
</evidence>
<dbReference type="GeneID" id="63733043"/>
<evidence type="ECO:0000256" key="5">
    <source>
        <dbReference type="ARBA" id="ARBA00022927"/>
    </source>
</evidence>
<dbReference type="VEuPathDB" id="FungiDB:ASPVEDRAFT_84438"/>
<gene>
    <name evidence="8" type="ORF">ASPVEDRAFT_84438</name>
</gene>
<reference evidence="9" key="1">
    <citation type="journal article" date="2017" name="Genome Biol.">
        <title>Comparative genomics reveals high biological diversity and specific adaptations in the industrially and medically important fungal genus Aspergillus.</title>
        <authorList>
            <person name="de Vries R.P."/>
            <person name="Riley R."/>
            <person name="Wiebenga A."/>
            <person name="Aguilar-Osorio G."/>
            <person name="Amillis S."/>
            <person name="Uchima C.A."/>
            <person name="Anderluh G."/>
            <person name="Asadollahi M."/>
            <person name="Askin M."/>
            <person name="Barry K."/>
            <person name="Battaglia E."/>
            <person name="Bayram O."/>
            <person name="Benocci T."/>
            <person name="Braus-Stromeyer S.A."/>
            <person name="Caldana C."/>
            <person name="Canovas D."/>
            <person name="Cerqueira G.C."/>
            <person name="Chen F."/>
            <person name="Chen W."/>
            <person name="Choi C."/>
            <person name="Clum A."/>
            <person name="Dos Santos R.A."/>
            <person name="Damasio A.R."/>
            <person name="Diallinas G."/>
            <person name="Emri T."/>
            <person name="Fekete E."/>
            <person name="Flipphi M."/>
            <person name="Freyberg S."/>
            <person name="Gallo A."/>
            <person name="Gournas C."/>
            <person name="Habgood R."/>
            <person name="Hainaut M."/>
            <person name="Harispe M.L."/>
            <person name="Henrissat B."/>
            <person name="Hilden K.S."/>
            <person name="Hope R."/>
            <person name="Hossain A."/>
            <person name="Karabika E."/>
            <person name="Karaffa L."/>
            <person name="Karanyi Z."/>
            <person name="Krasevec N."/>
            <person name="Kuo A."/>
            <person name="Kusch H."/>
            <person name="LaButti K."/>
            <person name="Lagendijk E.L."/>
            <person name="Lapidus A."/>
            <person name="Levasseur A."/>
            <person name="Lindquist E."/>
            <person name="Lipzen A."/>
            <person name="Logrieco A.F."/>
            <person name="MacCabe A."/>
            <person name="Maekelae M.R."/>
            <person name="Malavazi I."/>
            <person name="Melin P."/>
            <person name="Meyer V."/>
            <person name="Mielnichuk N."/>
            <person name="Miskei M."/>
            <person name="Molnar A.P."/>
            <person name="Mule G."/>
            <person name="Ngan C.Y."/>
            <person name="Orejas M."/>
            <person name="Orosz E."/>
            <person name="Ouedraogo J.P."/>
            <person name="Overkamp K.M."/>
            <person name="Park H.-S."/>
            <person name="Perrone G."/>
            <person name="Piumi F."/>
            <person name="Punt P.J."/>
            <person name="Ram A.F."/>
            <person name="Ramon A."/>
            <person name="Rauscher S."/>
            <person name="Record E."/>
            <person name="Riano-Pachon D.M."/>
            <person name="Robert V."/>
            <person name="Roehrig J."/>
            <person name="Ruller R."/>
            <person name="Salamov A."/>
            <person name="Salih N.S."/>
            <person name="Samson R.A."/>
            <person name="Sandor E."/>
            <person name="Sanguinetti M."/>
            <person name="Schuetze T."/>
            <person name="Sepcic K."/>
            <person name="Shelest E."/>
            <person name="Sherlock G."/>
            <person name="Sophianopoulou V."/>
            <person name="Squina F.M."/>
            <person name="Sun H."/>
            <person name="Susca A."/>
            <person name="Todd R.B."/>
            <person name="Tsang A."/>
            <person name="Unkles S.E."/>
            <person name="van de Wiele N."/>
            <person name="van Rossen-Uffink D."/>
            <person name="Oliveira J.V."/>
            <person name="Vesth T.C."/>
            <person name="Visser J."/>
            <person name="Yu J.-H."/>
            <person name="Zhou M."/>
            <person name="Andersen M.R."/>
            <person name="Archer D.B."/>
            <person name="Baker S.E."/>
            <person name="Benoit I."/>
            <person name="Brakhage A.A."/>
            <person name="Braus G.H."/>
            <person name="Fischer R."/>
            <person name="Frisvad J.C."/>
            <person name="Goldman G.H."/>
            <person name="Houbraken J."/>
            <person name="Oakley B."/>
            <person name="Pocsi I."/>
            <person name="Scazzocchio C."/>
            <person name="Seiboth B."/>
            <person name="vanKuyk P.A."/>
            <person name="Wortman J."/>
            <person name="Dyer P.S."/>
            <person name="Grigoriev I.V."/>
        </authorList>
    </citation>
    <scope>NUCLEOTIDE SEQUENCE [LARGE SCALE GENOMIC DNA]</scope>
    <source>
        <strain evidence="9">CBS 583.65</strain>
    </source>
</reference>
<dbReference type="EMBL" id="KV878129">
    <property type="protein sequence ID" value="OJJ02966.1"/>
    <property type="molecule type" value="Genomic_DNA"/>
</dbReference>
<evidence type="ECO:0000313" key="8">
    <source>
        <dbReference type="EMBL" id="OJJ02966.1"/>
    </source>
</evidence>
<name>A0A1L9PNE4_ASPVE</name>
<dbReference type="Proteomes" id="UP000184073">
    <property type="component" value="Unassembled WGS sequence"/>
</dbReference>
<evidence type="ECO:0000313" key="9">
    <source>
        <dbReference type="Proteomes" id="UP000184073"/>
    </source>
</evidence>
<evidence type="ECO:0000256" key="6">
    <source>
        <dbReference type="ARBA" id="ARBA00023006"/>
    </source>
</evidence>
<dbReference type="GO" id="GO:0000422">
    <property type="term" value="P:autophagy of mitochondrion"/>
    <property type="evidence" value="ECO:0007669"/>
    <property type="project" value="TreeGrafter"/>
</dbReference>
<keyword evidence="6" id="KW-0072">Autophagy</keyword>
<dbReference type="RefSeq" id="XP_040668728.1">
    <property type="nucleotide sequence ID" value="XM_040817532.1"/>
</dbReference>
<comment type="similarity">
    <text evidence="1">Belongs to the ATG10 family.</text>
</comment>
<dbReference type="PANTHER" id="PTHR14957:SF1">
    <property type="entry name" value="UBIQUITIN-LIKE-CONJUGATING ENZYME ATG10"/>
    <property type="match status" value="1"/>
</dbReference>
<keyword evidence="5" id="KW-0813">Transport</keyword>
<keyword evidence="5" id="KW-0653">Protein transport</keyword>
<dbReference type="PANTHER" id="PTHR14957">
    <property type="entry name" value="UBIQUITIN-LIKE-CONJUGATING ENZYME ATG10"/>
    <property type="match status" value="1"/>
</dbReference>
<keyword evidence="4" id="KW-0833">Ubl conjugation pathway</keyword>
<evidence type="ECO:0000256" key="2">
    <source>
        <dbReference type="ARBA" id="ARBA00021099"/>
    </source>
</evidence>
<accession>A0A1L9PNE4</accession>
<dbReference type="GO" id="GO:0000045">
    <property type="term" value="P:autophagosome assembly"/>
    <property type="evidence" value="ECO:0007669"/>
    <property type="project" value="TreeGrafter"/>
</dbReference>
<protein>
    <recommendedName>
        <fullName evidence="2">Ubiquitin-like-conjugating enzyme ATG10</fullName>
    </recommendedName>
    <alternativeName>
        <fullName evidence="7">Autophagy-related protein 10</fullName>
    </alternativeName>
</protein>
<sequence>MTNAFVNGNRETELAPEDDEIGKSVWTGEASCNPKTLSPAGLTSLGGCAAHRAFTSQMAVGSHSSEQGALLSSFPFLSSVEFEAACHAFLERIHVAGIFTVGWSSIQLQGTGPILKISQNIDIACNTLLDDARTWPADTEDAEESQLEAWEDDPVALIRAHEISERLQVDYDIFVSPIYQVPVLYFITRRANKPLGIDEVYEYLVPNQYKMNIQGVGIMGGISSGYHPVSGTPAFFVHPCNTADAMRDIASGHDINPETYLIIWLGLVGNSVRLRLPSELFAMAGIPELSK</sequence>